<protein>
    <submittedName>
        <fullName evidence="5">Capsular polysaccharide biosynthesis protein</fullName>
    </submittedName>
</protein>
<evidence type="ECO:0000313" key="6">
    <source>
        <dbReference type="Proteomes" id="UP000737402"/>
    </source>
</evidence>
<dbReference type="InterPro" id="IPR049625">
    <property type="entry name" value="Glyco_transf_61_cat"/>
</dbReference>
<comment type="caution">
    <text evidence="5">The sequence shown here is derived from an EMBL/GenBank/DDBJ whole genome shotgun (WGS) entry which is preliminary data.</text>
</comment>
<dbReference type="EMBL" id="JAFBED010000013">
    <property type="protein sequence ID" value="MBM7622079.1"/>
    <property type="molecule type" value="Genomic_DNA"/>
</dbReference>
<organism evidence="5 6">
    <name type="scientific">Sutcliffiella tianshenii</name>
    <dbReference type="NCBI Taxonomy" id="1463404"/>
    <lineage>
        <taxon>Bacteria</taxon>
        <taxon>Bacillati</taxon>
        <taxon>Bacillota</taxon>
        <taxon>Bacilli</taxon>
        <taxon>Bacillales</taxon>
        <taxon>Bacillaceae</taxon>
        <taxon>Sutcliffiella</taxon>
    </lineage>
</organism>
<keyword evidence="6" id="KW-1185">Reference proteome</keyword>
<evidence type="ECO:0000259" key="4">
    <source>
        <dbReference type="Pfam" id="PF04577"/>
    </source>
</evidence>
<dbReference type="InterPro" id="IPR007657">
    <property type="entry name" value="Glycosyltransferase_61"/>
</dbReference>
<evidence type="ECO:0000256" key="2">
    <source>
        <dbReference type="ARBA" id="ARBA00022679"/>
    </source>
</evidence>
<accession>A0ABS2P538</accession>
<evidence type="ECO:0000256" key="1">
    <source>
        <dbReference type="ARBA" id="ARBA00022676"/>
    </source>
</evidence>
<keyword evidence="3" id="KW-0325">Glycoprotein</keyword>
<dbReference type="Proteomes" id="UP000737402">
    <property type="component" value="Unassembled WGS sequence"/>
</dbReference>
<keyword evidence="1" id="KW-0328">Glycosyltransferase</keyword>
<sequence>MKEMQRQNKWTPPESTVLKTKDWLLQNLKDEKKLKAYYQEIFPEQRINLKKPISLDQPLWNTVCEHPSAFVSVIPNGRVWGEYTIISPDNKLLWDVSYSLNDKPEASPIFQEKELPPIKYLNETVAVIAWAGQGNFYHWFYDILPRIYLLRKSGIKIDRYIVNAYPHHPKTLELLGIPIEKQIHIHHPSKNFHLQAKNLIVPSAKFNNAKWTVDFIRSEFLSKYKVRILPGYERIYISREDASYRKIQNEDIVYDILKKYGFRKVHLGSLPLDMQFSIFHSAKVIISPMSAALSSIAFSQPGTKIIEMVYATGHAFNGFWQTCNYLDMEYYYFTCPIVPPQKEHYNHNDLTVDINKLYKSLELAGINKISN</sequence>
<proteinExistence type="predicted"/>
<feature type="domain" description="Glycosyltransferase 61 catalytic" evidence="4">
    <location>
        <begin position="136"/>
        <end position="306"/>
    </location>
</feature>
<dbReference type="Pfam" id="PF04577">
    <property type="entry name" value="Glyco_transf_61"/>
    <property type="match status" value="1"/>
</dbReference>
<gene>
    <name evidence="5" type="ORF">JOC95_003989</name>
</gene>
<keyword evidence="2" id="KW-0808">Transferase</keyword>
<reference evidence="5 6" key="1">
    <citation type="submission" date="2021-01" db="EMBL/GenBank/DDBJ databases">
        <title>Genomic Encyclopedia of Type Strains, Phase IV (KMG-IV): sequencing the most valuable type-strain genomes for metagenomic binning, comparative biology and taxonomic classification.</title>
        <authorList>
            <person name="Goeker M."/>
        </authorList>
    </citation>
    <scope>NUCLEOTIDE SEQUENCE [LARGE SCALE GENOMIC DNA]</scope>
    <source>
        <strain evidence="5 6">DSM 25879</strain>
    </source>
</reference>
<evidence type="ECO:0000313" key="5">
    <source>
        <dbReference type="EMBL" id="MBM7622079.1"/>
    </source>
</evidence>
<name>A0ABS2P538_9BACI</name>
<evidence type="ECO:0000256" key="3">
    <source>
        <dbReference type="ARBA" id="ARBA00023180"/>
    </source>
</evidence>
<dbReference type="PANTHER" id="PTHR20961">
    <property type="entry name" value="GLYCOSYLTRANSFERASE"/>
    <property type="match status" value="1"/>
</dbReference>